<feature type="region of interest" description="Disordered" evidence="1">
    <location>
        <begin position="458"/>
        <end position="502"/>
    </location>
</feature>
<evidence type="ECO:0000313" key="4">
    <source>
        <dbReference type="EMBL" id="PNF36028.1"/>
    </source>
</evidence>
<keyword evidence="2" id="KW-0812">Transmembrane</keyword>
<protein>
    <submittedName>
        <fullName evidence="4">Uncharacterized protein</fullName>
    </submittedName>
</protein>
<name>A0A2J7R5B4_9NEOP</name>
<feature type="signal peptide" evidence="3">
    <location>
        <begin position="1"/>
        <end position="16"/>
    </location>
</feature>
<dbReference type="STRING" id="105785.A0A2J7R5B4"/>
<dbReference type="Proteomes" id="UP000235965">
    <property type="component" value="Unassembled WGS sequence"/>
</dbReference>
<feature type="transmembrane region" description="Helical" evidence="2">
    <location>
        <begin position="323"/>
        <end position="345"/>
    </location>
</feature>
<evidence type="ECO:0000256" key="1">
    <source>
        <dbReference type="SAM" id="MobiDB-lite"/>
    </source>
</evidence>
<comment type="caution">
    <text evidence="4">The sequence shown here is derived from an EMBL/GenBank/DDBJ whole genome shotgun (WGS) entry which is preliminary data.</text>
</comment>
<dbReference type="InParanoid" id="A0A2J7R5B4"/>
<feature type="chain" id="PRO_5014349924" evidence="3">
    <location>
        <begin position="17"/>
        <end position="502"/>
    </location>
</feature>
<keyword evidence="2" id="KW-1133">Transmembrane helix</keyword>
<gene>
    <name evidence="4" type="ORF">B7P43_G12738</name>
</gene>
<dbReference type="AlphaFoldDB" id="A0A2J7R5B4"/>
<keyword evidence="5" id="KW-1185">Reference proteome</keyword>
<sequence>MKFICIFLAFASTSSCFCAEAVDDFLQDDDYWHPSDYKNKFWFNRLDSQVDVTEDKACEQEITDEGTVNFSLNNISSAEVCNILKWYVPPVSGYDMDVTINYLDLDEAAGDFLIISPGPSLVRDEASVVLTGIINTTKLIRVMDHNEITLLLVIQERITNESRKDGGFHLSYKASGETTLQPPTTTPNTTLPTAPSHIDSDISIYVSGIGAYQFYSTKILPFKDVVAKMATNYCESKDISTQNSTTRENVRLSLITECPRTWPNWETCTKVNMTVPVHVINADAYELTRRSLEEMWNMYANTMLPNISLSVYQVPDIEETLHLWLYIFLGVAAIFTLLMVTAWRLNLLNISNKKGTTMHYGPFENVSIASTDSWISNSYQEVPPMTDFYHDTYDKAPVNQNITTSPNTLTVPCDEKPKLSDEFGAAFYFQNRVSNIGYDNPSFNLSSEQHNHKDADIIDDFSSDDESASGANTSKDIKPNYDHLYEAPKKVTYDDNKNESAL</sequence>
<dbReference type="PROSITE" id="PS51257">
    <property type="entry name" value="PROKAR_LIPOPROTEIN"/>
    <property type="match status" value="1"/>
</dbReference>
<dbReference type="EMBL" id="NEVH01006994">
    <property type="protein sequence ID" value="PNF36028.1"/>
    <property type="molecule type" value="Genomic_DNA"/>
</dbReference>
<feature type="compositionally biased region" description="Basic and acidic residues" evidence="1">
    <location>
        <begin position="475"/>
        <end position="502"/>
    </location>
</feature>
<feature type="compositionally biased region" description="Acidic residues" evidence="1">
    <location>
        <begin position="458"/>
        <end position="467"/>
    </location>
</feature>
<accession>A0A2J7R5B4</accession>
<evidence type="ECO:0000313" key="5">
    <source>
        <dbReference type="Proteomes" id="UP000235965"/>
    </source>
</evidence>
<evidence type="ECO:0000256" key="2">
    <source>
        <dbReference type="SAM" id="Phobius"/>
    </source>
</evidence>
<organism evidence="4 5">
    <name type="scientific">Cryptotermes secundus</name>
    <dbReference type="NCBI Taxonomy" id="105785"/>
    <lineage>
        <taxon>Eukaryota</taxon>
        <taxon>Metazoa</taxon>
        <taxon>Ecdysozoa</taxon>
        <taxon>Arthropoda</taxon>
        <taxon>Hexapoda</taxon>
        <taxon>Insecta</taxon>
        <taxon>Pterygota</taxon>
        <taxon>Neoptera</taxon>
        <taxon>Polyneoptera</taxon>
        <taxon>Dictyoptera</taxon>
        <taxon>Blattodea</taxon>
        <taxon>Blattoidea</taxon>
        <taxon>Termitoidae</taxon>
        <taxon>Kalotermitidae</taxon>
        <taxon>Cryptotermitinae</taxon>
        <taxon>Cryptotermes</taxon>
    </lineage>
</organism>
<evidence type="ECO:0000256" key="3">
    <source>
        <dbReference type="SAM" id="SignalP"/>
    </source>
</evidence>
<proteinExistence type="predicted"/>
<dbReference type="OrthoDB" id="6128690at2759"/>
<keyword evidence="2" id="KW-0472">Membrane</keyword>
<keyword evidence="3" id="KW-0732">Signal</keyword>
<reference evidence="4 5" key="1">
    <citation type="submission" date="2017-12" db="EMBL/GenBank/DDBJ databases">
        <title>Hemimetabolous genomes reveal molecular basis of termite eusociality.</title>
        <authorList>
            <person name="Harrison M.C."/>
            <person name="Jongepier E."/>
            <person name="Robertson H.M."/>
            <person name="Arning N."/>
            <person name="Bitard-Feildel T."/>
            <person name="Chao H."/>
            <person name="Childers C.P."/>
            <person name="Dinh H."/>
            <person name="Doddapaneni H."/>
            <person name="Dugan S."/>
            <person name="Gowin J."/>
            <person name="Greiner C."/>
            <person name="Han Y."/>
            <person name="Hu H."/>
            <person name="Hughes D.S.T."/>
            <person name="Huylmans A.-K."/>
            <person name="Kemena C."/>
            <person name="Kremer L.P.M."/>
            <person name="Lee S.L."/>
            <person name="Lopez-Ezquerra A."/>
            <person name="Mallet L."/>
            <person name="Monroy-Kuhn J.M."/>
            <person name="Moser A."/>
            <person name="Murali S.C."/>
            <person name="Muzny D.M."/>
            <person name="Otani S."/>
            <person name="Piulachs M.-D."/>
            <person name="Poelchau M."/>
            <person name="Qu J."/>
            <person name="Schaub F."/>
            <person name="Wada-Katsumata A."/>
            <person name="Worley K.C."/>
            <person name="Xie Q."/>
            <person name="Ylla G."/>
            <person name="Poulsen M."/>
            <person name="Gibbs R.A."/>
            <person name="Schal C."/>
            <person name="Richards S."/>
            <person name="Belles X."/>
            <person name="Korb J."/>
            <person name="Bornberg-Bauer E."/>
        </authorList>
    </citation>
    <scope>NUCLEOTIDE SEQUENCE [LARGE SCALE GENOMIC DNA]</scope>
    <source>
        <tissue evidence="4">Whole body</tissue>
    </source>
</reference>